<name>A0A4R0XCD9_9BURK</name>
<dbReference type="PROSITE" id="PS00678">
    <property type="entry name" value="WD_REPEATS_1"/>
    <property type="match status" value="1"/>
</dbReference>
<evidence type="ECO:0000313" key="5">
    <source>
        <dbReference type="EMBL" id="TCG04459.1"/>
    </source>
</evidence>
<dbReference type="InterPro" id="IPR015943">
    <property type="entry name" value="WD40/YVTN_repeat-like_dom_sf"/>
</dbReference>
<keyword evidence="4" id="KW-0812">Transmembrane</keyword>
<dbReference type="PANTHER" id="PTHR19848">
    <property type="entry name" value="WD40 REPEAT PROTEIN"/>
    <property type="match status" value="1"/>
</dbReference>
<protein>
    <submittedName>
        <fullName evidence="5">Uncharacterized protein</fullName>
    </submittedName>
</protein>
<dbReference type="SMART" id="SM00320">
    <property type="entry name" value="WD40"/>
    <property type="match status" value="1"/>
</dbReference>
<reference evidence="5 6" key="1">
    <citation type="submission" date="2017-02" db="EMBL/GenBank/DDBJ databases">
        <title>Paraburkholderia sophoroidis sp. nov. and Paraburkholderia steynii sp. nov. rhizobial symbionts of the fynbos legume Hypocalyptus sophoroides.</title>
        <authorList>
            <person name="Steenkamp E.T."/>
            <person name="Beukes C.W."/>
            <person name="Van Zyl E."/>
            <person name="Avontuur J."/>
            <person name="Chan W.Y."/>
            <person name="Hassen A."/>
            <person name="Palmer M."/>
            <person name="Mthombeni L."/>
            <person name="Phalane F."/>
            <person name="Sereme K."/>
            <person name="Venter S.N."/>
        </authorList>
    </citation>
    <scope>NUCLEOTIDE SEQUENCE [LARGE SCALE GENOMIC DNA]</scope>
    <source>
        <strain evidence="5 6">HC1.1ba</strain>
    </source>
</reference>
<keyword evidence="4" id="KW-0472">Membrane</keyword>
<comment type="caution">
    <text evidence="5">The sequence shown here is derived from an EMBL/GenBank/DDBJ whole genome shotgun (WGS) entry which is preliminary data.</text>
</comment>
<evidence type="ECO:0000256" key="4">
    <source>
        <dbReference type="SAM" id="Phobius"/>
    </source>
</evidence>
<keyword evidence="4" id="KW-1133">Transmembrane helix</keyword>
<proteinExistence type="predicted"/>
<evidence type="ECO:0000313" key="6">
    <source>
        <dbReference type="Proteomes" id="UP000294200"/>
    </source>
</evidence>
<dbReference type="PROSITE" id="PS50294">
    <property type="entry name" value="WD_REPEATS_REGION"/>
    <property type="match status" value="1"/>
</dbReference>
<gene>
    <name evidence="5" type="ORF">BZM27_40695</name>
</gene>
<accession>A0A4R0XCD9</accession>
<dbReference type="InterPro" id="IPR036322">
    <property type="entry name" value="WD40_repeat_dom_sf"/>
</dbReference>
<dbReference type="Pfam" id="PF00400">
    <property type="entry name" value="WD40"/>
    <property type="match status" value="1"/>
</dbReference>
<feature type="transmembrane region" description="Helical" evidence="4">
    <location>
        <begin position="15"/>
        <end position="34"/>
    </location>
</feature>
<dbReference type="Gene3D" id="2.130.10.10">
    <property type="entry name" value="YVTN repeat-like/Quinoprotein amine dehydrogenase"/>
    <property type="match status" value="1"/>
</dbReference>
<keyword evidence="1 3" id="KW-0853">WD repeat</keyword>
<dbReference type="PROSITE" id="PS50082">
    <property type="entry name" value="WD_REPEATS_2"/>
    <property type="match status" value="1"/>
</dbReference>
<dbReference type="AlphaFoldDB" id="A0A4R0XCD9"/>
<keyword evidence="6" id="KW-1185">Reference proteome</keyword>
<sequence>MSRKSRHGQGTQRRIPVVIGTIVFILIVTAGWIIHQTRAVARETSLALASAATTANDAGFYDRAMRFAMLAMGNGWLSPGSVEAEPELMRGAQASMQIALLSGHQNAVDSAVFSPDGKRVVTASWDGTARVWDLATGKQIVQLSGHQNLVYPPPSARTASGW</sequence>
<feature type="repeat" description="WD" evidence="3">
    <location>
        <begin position="101"/>
        <end position="142"/>
    </location>
</feature>
<dbReference type="InterPro" id="IPR001680">
    <property type="entry name" value="WD40_rpt"/>
</dbReference>
<dbReference type="EMBL" id="MWML01000249">
    <property type="protein sequence ID" value="TCG04459.1"/>
    <property type="molecule type" value="Genomic_DNA"/>
</dbReference>
<keyword evidence="2" id="KW-0677">Repeat</keyword>
<evidence type="ECO:0000256" key="3">
    <source>
        <dbReference type="PROSITE-ProRule" id="PRU00221"/>
    </source>
</evidence>
<evidence type="ECO:0000256" key="1">
    <source>
        <dbReference type="ARBA" id="ARBA00022574"/>
    </source>
</evidence>
<dbReference type="Proteomes" id="UP000294200">
    <property type="component" value="Unassembled WGS sequence"/>
</dbReference>
<dbReference type="InterPro" id="IPR019775">
    <property type="entry name" value="WD40_repeat_CS"/>
</dbReference>
<dbReference type="PANTHER" id="PTHR19848:SF8">
    <property type="entry name" value="F-BOX AND WD REPEAT DOMAIN CONTAINING 7"/>
    <property type="match status" value="1"/>
</dbReference>
<dbReference type="SUPFAM" id="SSF50978">
    <property type="entry name" value="WD40 repeat-like"/>
    <property type="match status" value="1"/>
</dbReference>
<organism evidence="5 6">
    <name type="scientific">Paraburkholderia steynii</name>
    <dbReference type="NCBI Taxonomy" id="1245441"/>
    <lineage>
        <taxon>Bacteria</taxon>
        <taxon>Pseudomonadati</taxon>
        <taxon>Pseudomonadota</taxon>
        <taxon>Betaproteobacteria</taxon>
        <taxon>Burkholderiales</taxon>
        <taxon>Burkholderiaceae</taxon>
        <taxon>Paraburkholderia</taxon>
    </lineage>
</organism>
<evidence type="ECO:0000256" key="2">
    <source>
        <dbReference type="ARBA" id="ARBA00022737"/>
    </source>
</evidence>